<keyword evidence="5" id="KW-0560">Oxidoreductase</keyword>
<evidence type="ECO:0000256" key="2">
    <source>
        <dbReference type="ARBA" id="ARBA00008072"/>
    </source>
</evidence>
<dbReference type="GO" id="GO:0008270">
    <property type="term" value="F:zinc ion binding"/>
    <property type="evidence" value="ECO:0007669"/>
    <property type="project" value="InterPro"/>
</dbReference>
<evidence type="ECO:0000256" key="5">
    <source>
        <dbReference type="ARBA" id="ARBA00023002"/>
    </source>
</evidence>
<comment type="similarity">
    <text evidence="2 6">Belongs to the zinc-containing alcohol dehydrogenase family.</text>
</comment>
<dbReference type="SUPFAM" id="SSF50129">
    <property type="entry name" value="GroES-like"/>
    <property type="match status" value="1"/>
</dbReference>
<sequence length="481" mass="52550">MAGTETVLLYNFENSPKLRGLKMIFLKMGIRMRMVTPDMYLQTIGALAHIKGYEWTDQVYEGDGFSDEMMVMSGFSNARLDELLRQMRKNKIPRIALKAIVTAHNASWNSLMLHGELGKEHAMMTGGASSSQNAMMDAVIYKGKGQFALEQRKIPSIVHPKDAIVKVTLASICTSDLHIKHGSVPKAVPGIVVGHEMVGQIVQLGSQVSGLAVGDRVAVNVETFCGECFFCQNGFVNNCTDANGGWALGCRIDGGQAEYVRVPFAQNGLTKIPDNVTDEQAIFTGDILSTGYWGAKISEIRKNDVVAVIGAGPTGICAMLCARLYEPSQIIAIDIDESRLALVREHGIAHVTINSSDSDPEQIIRQITDGRGADVVIEAAGGKDTFQTAWKIARPNAIVTVLALYEEDQILPLPHMYGKNLTFKTGGVDACDCSRILELISDGKLDTTCLITHRFPLKDAMKAYELFENKEDHVMKVVLKP</sequence>
<dbReference type="Pfam" id="PF08240">
    <property type="entry name" value="ADH_N"/>
    <property type="match status" value="1"/>
</dbReference>
<organism evidence="8 9">
    <name type="scientific">Candidatus Scybalocola faecigallinarum</name>
    <dbReference type="NCBI Taxonomy" id="2840941"/>
    <lineage>
        <taxon>Bacteria</taxon>
        <taxon>Bacillati</taxon>
        <taxon>Bacillota</taxon>
        <taxon>Clostridia</taxon>
        <taxon>Lachnospirales</taxon>
        <taxon>Lachnospiraceae</taxon>
        <taxon>Lachnospiraceae incertae sedis</taxon>
        <taxon>Candidatus Scybalocola (ex Gilroy et al. 2021)</taxon>
    </lineage>
</organism>
<dbReference type="CDD" id="cd05278">
    <property type="entry name" value="FDH_like"/>
    <property type="match status" value="1"/>
</dbReference>
<accession>A0A9D1JS06</accession>
<dbReference type="InterPro" id="IPR011032">
    <property type="entry name" value="GroES-like_sf"/>
</dbReference>
<dbReference type="InterPro" id="IPR036291">
    <property type="entry name" value="NAD(P)-bd_dom_sf"/>
</dbReference>
<feature type="domain" description="Enoyl reductase (ER)" evidence="7">
    <location>
        <begin position="145"/>
        <end position="479"/>
    </location>
</feature>
<dbReference type="EMBL" id="DVIT01000052">
    <property type="protein sequence ID" value="HIS48329.1"/>
    <property type="molecule type" value="Genomic_DNA"/>
</dbReference>
<dbReference type="PANTHER" id="PTHR42813:SF4">
    <property type="entry name" value="NADP-DEPENDENT ISOPROPANOL DEHYDROGENASE"/>
    <property type="match status" value="1"/>
</dbReference>
<dbReference type="PROSITE" id="PS00059">
    <property type="entry name" value="ADH_ZINC"/>
    <property type="match status" value="1"/>
</dbReference>
<protein>
    <submittedName>
        <fullName evidence="8">DUF3783 domain-containing protein</fullName>
    </submittedName>
</protein>
<evidence type="ECO:0000256" key="6">
    <source>
        <dbReference type="RuleBase" id="RU361277"/>
    </source>
</evidence>
<dbReference type="Gene3D" id="3.40.50.720">
    <property type="entry name" value="NAD(P)-binding Rossmann-like Domain"/>
    <property type="match status" value="1"/>
</dbReference>
<dbReference type="InterPro" id="IPR020843">
    <property type="entry name" value="ER"/>
</dbReference>
<dbReference type="SUPFAM" id="SSF51735">
    <property type="entry name" value="NAD(P)-binding Rossmann-fold domains"/>
    <property type="match status" value="1"/>
</dbReference>
<dbReference type="AlphaFoldDB" id="A0A9D1JS06"/>
<comment type="caution">
    <text evidence="8">The sequence shown here is derived from an EMBL/GenBank/DDBJ whole genome shotgun (WGS) entry which is preliminary data.</text>
</comment>
<evidence type="ECO:0000256" key="4">
    <source>
        <dbReference type="ARBA" id="ARBA00022833"/>
    </source>
</evidence>
<dbReference type="InterPro" id="IPR013154">
    <property type="entry name" value="ADH-like_N"/>
</dbReference>
<dbReference type="InterPro" id="IPR013149">
    <property type="entry name" value="ADH-like_C"/>
</dbReference>
<dbReference type="Pfam" id="PF12646">
    <property type="entry name" value="DUF3783"/>
    <property type="match status" value="1"/>
</dbReference>
<dbReference type="Proteomes" id="UP000823927">
    <property type="component" value="Unassembled WGS sequence"/>
</dbReference>
<evidence type="ECO:0000313" key="9">
    <source>
        <dbReference type="Proteomes" id="UP000823927"/>
    </source>
</evidence>
<dbReference type="GO" id="GO:0016491">
    <property type="term" value="F:oxidoreductase activity"/>
    <property type="evidence" value="ECO:0007669"/>
    <property type="project" value="UniProtKB-KW"/>
</dbReference>
<dbReference type="Gene3D" id="3.90.180.10">
    <property type="entry name" value="Medium-chain alcohol dehydrogenases, catalytic domain"/>
    <property type="match status" value="1"/>
</dbReference>
<dbReference type="InterPro" id="IPR002328">
    <property type="entry name" value="ADH_Zn_CS"/>
</dbReference>
<evidence type="ECO:0000256" key="3">
    <source>
        <dbReference type="ARBA" id="ARBA00022723"/>
    </source>
</evidence>
<dbReference type="SMART" id="SM00829">
    <property type="entry name" value="PKS_ER"/>
    <property type="match status" value="1"/>
</dbReference>
<proteinExistence type="inferred from homology"/>
<evidence type="ECO:0000256" key="1">
    <source>
        <dbReference type="ARBA" id="ARBA00001947"/>
    </source>
</evidence>
<dbReference type="PANTHER" id="PTHR42813">
    <property type="entry name" value="ZINC-TYPE ALCOHOL DEHYDROGENASE-LIKE"/>
    <property type="match status" value="1"/>
</dbReference>
<keyword evidence="3 6" id="KW-0479">Metal-binding</keyword>
<evidence type="ECO:0000259" key="7">
    <source>
        <dbReference type="SMART" id="SM00829"/>
    </source>
</evidence>
<reference evidence="8" key="2">
    <citation type="journal article" date="2021" name="PeerJ">
        <title>Extensive microbial diversity within the chicken gut microbiome revealed by metagenomics and culture.</title>
        <authorList>
            <person name="Gilroy R."/>
            <person name="Ravi A."/>
            <person name="Getino M."/>
            <person name="Pursley I."/>
            <person name="Horton D.L."/>
            <person name="Alikhan N.F."/>
            <person name="Baker D."/>
            <person name="Gharbi K."/>
            <person name="Hall N."/>
            <person name="Watson M."/>
            <person name="Adriaenssens E.M."/>
            <person name="Foster-Nyarko E."/>
            <person name="Jarju S."/>
            <person name="Secka A."/>
            <person name="Antonio M."/>
            <person name="Oren A."/>
            <person name="Chaudhuri R.R."/>
            <person name="La Ragione R."/>
            <person name="Hildebrand F."/>
            <person name="Pallen M.J."/>
        </authorList>
    </citation>
    <scope>NUCLEOTIDE SEQUENCE</scope>
    <source>
        <strain evidence="8">CHK178-757</strain>
    </source>
</reference>
<dbReference type="Pfam" id="PF00107">
    <property type="entry name" value="ADH_zinc_N"/>
    <property type="match status" value="1"/>
</dbReference>
<evidence type="ECO:0000313" key="8">
    <source>
        <dbReference type="EMBL" id="HIS48329.1"/>
    </source>
</evidence>
<gene>
    <name evidence="8" type="ORF">IAB46_12380</name>
</gene>
<name>A0A9D1JS06_9FIRM</name>
<reference evidence="8" key="1">
    <citation type="submission" date="2020-10" db="EMBL/GenBank/DDBJ databases">
        <authorList>
            <person name="Gilroy R."/>
        </authorList>
    </citation>
    <scope>NUCLEOTIDE SEQUENCE</scope>
    <source>
        <strain evidence="8">CHK178-757</strain>
    </source>
</reference>
<comment type="cofactor">
    <cofactor evidence="1 6">
        <name>Zn(2+)</name>
        <dbReference type="ChEBI" id="CHEBI:29105"/>
    </cofactor>
</comment>
<keyword evidence="4 6" id="KW-0862">Zinc</keyword>
<dbReference type="InterPro" id="IPR016621">
    <property type="entry name" value="UCP014543"/>
</dbReference>